<organism evidence="1 2">
    <name type="scientific">Pseudarcicella hirudinis</name>
    <dbReference type="NCBI Taxonomy" id="1079859"/>
    <lineage>
        <taxon>Bacteria</taxon>
        <taxon>Pseudomonadati</taxon>
        <taxon>Bacteroidota</taxon>
        <taxon>Cytophagia</taxon>
        <taxon>Cytophagales</taxon>
        <taxon>Flectobacillaceae</taxon>
        <taxon>Pseudarcicella</taxon>
    </lineage>
</organism>
<evidence type="ECO:0000313" key="2">
    <source>
        <dbReference type="Proteomes" id="UP000199306"/>
    </source>
</evidence>
<dbReference type="GO" id="GO:0016829">
    <property type="term" value="F:lyase activity"/>
    <property type="evidence" value="ECO:0007669"/>
    <property type="project" value="UniProtKB-KW"/>
</dbReference>
<dbReference type="InterPro" id="IPR043131">
    <property type="entry name" value="BCAT-like_N"/>
</dbReference>
<name>A0A1I5RD15_9BACT</name>
<dbReference type="RefSeq" id="WP_092015112.1">
    <property type="nucleotide sequence ID" value="NZ_FOXH01000004.1"/>
</dbReference>
<protein>
    <submittedName>
        <fullName evidence="1">4-amino-4-deoxychorismate lyase</fullName>
    </submittedName>
</protein>
<reference evidence="1 2" key="1">
    <citation type="submission" date="2016-10" db="EMBL/GenBank/DDBJ databases">
        <authorList>
            <person name="de Groot N.N."/>
        </authorList>
    </citation>
    <scope>NUCLEOTIDE SEQUENCE [LARGE SCALE GENOMIC DNA]</scope>
    <source>
        <strain evidence="2">E92,LMG 26720,CCM 7988</strain>
    </source>
</reference>
<dbReference type="InterPro" id="IPR036038">
    <property type="entry name" value="Aminotransferase-like"/>
</dbReference>
<dbReference type="SUPFAM" id="SSF56752">
    <property type="entry name" value="D-aminoacid aminotransferase-like PLP-dependent enzymes"/>
    <property type="match status" value="1"/>
</dbReference>
<gene>
    <name evidence="1" type="ORF">SAMN04515674_10419</name>
</gene>
<dbReference type="STRING" id="1079859.SAMN04515674_10419"/>
<sequence>MKLLETIQVSDGKMLNIAYHSARFNRAREELFEVITEIHLEKIIGIPSQFKQGLFRCRVIYDERIEEVSFTPYQYKDVKKLKVVEAPHISYHYKWADRKEFSDLLTLHPEADEILIAQNGLLTDCTIANLAFWNGKSWITPSSPLLKGTRRQQLLDQKLITENEIKISDLKKYKKVCLINTFRELDPENSIDCKGIIY</sequence>
<dbReference type="Gene3D" id="3.20.10.10">
    <property type="entry name" value="D-amino Acid Aminotransferase, subunit A, domain 2"/>
    <property type="match status" value="1"/>
</dbReference>
<dbReference type="AlphaFoldDB" id="A0A1I5RD15"/>
<dbReference type="EMBL" id="FOXH01000004">
    <property type="protein sequence ID" value="SFP56448.1"/>
    <property type="molecule type" value="Genomic_DNA"/>
</dbReference>
<dbReference type="OrthoDB" id="1148709at2"/>
<dbReference type="InterPro" id="IPR001544">
    <property type="entry name" value="Aminotrans_IV"/>
</dbReference>
<dbReference type="Gene3D" id="3.30.470.10">
    <property type="match status" value="1"/>
</dbReference>
<dbReference type="Pfam" id="PF01063">
    <property type="entry name" value="Aminotran_4"/>
    <property type="match status" value="1"/>
</dbReference>
<dbReference type="InterPro" id="IPR043132">
    <property type="entry name" value="BCAT-like_C"/>
</dbReference>
<keyword evidence="2" id="KW-1185">Reference proteome</keyword>
<proteinExistence type="predicted"/>
<keyword evidence="1" id="KW-0456">Lyase</keyword>
<accession>A0A1I5RD15</accession>
<dbReference type="Proteomes" id="UP000199306">
    <property type="component" value="Unassembled WGS sequence"/>
</dbReference>
<evidence type="ECO:0000313" key="1">
    <source>
        <dbReference type="EMBL" id="SFP56448.1"/>
    </source>
</evidence>